<accession>A0A482CYH2</accession>
<comment type="similarity">
    <text evidence="2 10">Belongs to the MIP/aquaporin (TC 1.A.8) family.</text>
</comment>
<feature type="transmembrane region" description="Helical" evidence="11">
    <location>
        <begin position="101"/>
        <end position="126"/>
    </location>
</feature>
<dbReference type="PROSITE" id="PS00221">
    <property type="entry name" value="MIP"/>
    <property type="match status" value="1"/>
</dbReference>
<evidence type="ECO:0000256" key="6">
    <source>
        <dbReference type="ARBA" id="ARBA00022737"/>
    </source>
</evidence>
<dbReference type="EMBL" id="MH579720">
    <property type="protein sequence ID" value="QBL97988.1"/>
    <property type="molecule type" value="mRNA"/>
</dbReference>
<feature type="transmembrane region" description="Helical" evidence="11">
    <location>
        <begin position="35"/>
        <end position="54"/>
    </location>
</feature>
<evidence type="ECO:0000256" key="8">
    <source>
        <dbReference type="ARBA" id="ARBA00023136"/>
    </source>
</evidence>
<protein>
    <submittedName>
        <fullName evidence="12">Aquaporin 2A</fullName>
    </submittedName>
</protein>
<dbReference type="Pfam" id="PF00230">
    <property type="entry name" value="MIP"/>
    <property type="match status" value="1"/>
</dbReference>
<keyword evidence="8 11" id="KW-0472">Membrane</keyword>
<dbReference type="PANTHER" id="PTHR19139">
    <property type="entry name" value="AQUAPORIN TRANSPORTER"/>
    <property type="match status" value="1"/>
</dbReference>
<dbReference type="CDD" id="cd00333">
    <property type="entry name" value="MIP"/>
    <property type="match status" value="1"/>
</dbReference>
<dbReference type="PANTHER" id="PTHR19139:SF291">
    <property type="entry name" value="AQUAPORIN"/>
    <property type="match status" value="1"/>
</dbReference>
<keyword evidence="7 11" id="KW-1133">Transmembrane helix</keyword>
<dbReference type="AlphaFoldDB" id="A0A482CYH2"/>
<organism evidence="12">
    <name type="scientific">Dendroctonus armandi</name>
    <dbReference type="NCBI Taxonomy" id="77159"/>
    <lineage>
        <taxon>Eukaryota</taxon>
        <taxon>Metazoa</taxon>
        <taxon>Ecdysozoa</taxon>
        <taxon>Arthropoda</taxon>
        <taxon>Hexapoda</taxon>
        <taxon>Insecta</taxon>
        <taxon>Pterygota</taxon>
        <taxon>Neoptera</taxon>
        <taxon>Endopterygota</taxon>
        <taxon>Coleoptera</taxon>
        <taxon>Polyphaga</taxon>
        <taxon>Cucujiformia</taxon>
        <taxon>Curculionidae</taxon>
        <taxon>Scolytinae</taxon>
        <taxon>Dendroctonus</taxon>
    </lineage>
</organism>
<evidence type="ECO:0000256" key="10">
    <source>
        <dbReference type="RuleBase" id="RU000477"/>
    </source>
</evidence>
<evidence type="ECO:0000313" key="12">
    <source>
        <dbReference type="EMBL" id="QBL97988.1"/>
    </source>
</evidence>
<comment type="function">
    <text evidence="9">Forms a water-specific channel.</text>
</comment>
<evidence type="ECO:0000256" key="4">
    <source>
        <dbReference type="ARBA" id="ARBA00022448"/>
    </source>
</evidence>
<evidence type="ECO:0000256" key="11">
    <source>
        <dbReference type="SAM" id="Phobius"/>
    </source>
</evidence>
<dbReference type="InterPro" id="IPR034294">
    <property type="entry name" value="Aquaporin_transptr"/>
</dbReference>
<dbReference type="InterPro" id="IPR023271">
    <property type="entry name" value="Aquaporin-like"/>
</dbReference>
<dbReference type="InterPro" id="IPR000425">
    <property type="entry name" value="MIP"/>
</dbReference>
<dbReference type="SUPFAM" id="SSF81338">
    <property type="entry name" value="Aquaporin-like"/>
    <property type="match status" value="1"/>
</dbReference>
<dbReference type="GO" id="GO:0048878">
    <property type="term" value="P:chemical homeostasis"/>
    <property type="evidence" value="ECO:0007669"/>
    <property type="project" value="UniProtKB-ARBA"/>
</dbReference>
<sequence>MLGNQKYLLEGTSSLSDSILGLNEITENKSLWKMLAAEFIGTLILVTVGCGSCLGNPTIVQIALTFGLTVAAIVQAIGHVSGGHINPAVTISFFITGEINLVRTLLFILVQCIGAIAGAGILKALLPASFINGNLGFTEVAPEIQPINGLFFELVFTFILVFVIHGVCDGRRNDLKGSIPLIIGLTVTAAHLSGIHFTGSSVNPARTFGPSVVMNFWNDHWVYWVGPIAGGALAGLIYKFIFKVQKGDNDSYDF</sequence>
<feature type="transmembrane region" description="Helical" evidence="11">
    <location>
        <begin position="221"/>
        <end position="241"/>
    </location>
</feature>
<evidence type="ECO:0000256" key="9">
    <source>
        <dbReference type="ARBA" id="ARBA00056455"/>
    </source>
</evidence>
<dbReference type="Gene3D" id="1.20.1080.10">
    <property type="entry name" value="Glycerol uptake facilitator protein"/>
    <property type="match status" value="1"/>
</dbReference>
<dbReference type="InterPro" id="IPR022357">
    <property type="entry name" value="MIP_CS"/>
</dbReference>
<comment type="subcellular location">
    <subcellularLocation>
        <location evidence="1">Membrane</location>
        <topology evidence="1">Multi-pass membrane protein</topology>
    </subcellularLocation>
</comment>
<evidence type="ECO:0000256" key="5">
    <source>
        <dbReference type="ARBA" id="ARBA00022692"/>
    </source>
</evidence>
<dbReference type="GO" id="GO:0015250">
    <property type="term" value="F:water channel activity"/>
    <property type="evidence" value="ECO:0007669"/>
    <property type="project" value="UniProtKB-ARBA"/>
</dbReference>
<evidence type="ECO:0000256" key="7">
    <source>
        <dbReference type="ARBA" id="ARBA00022989"/>
    </source>
</evidence>
<dbReference type="NCBIfam" id="TIGR00861">
    <property type="entry name" value="MIP"/>
    <property type="match status" value="1"/>
</dbReference>
<proteinExistence type="evidence at transcript level"/>
<evidence type="ECO:0000256" key="1">
    <source>
        <dbReference type="ARBA" id="ARBA00004141"/>
    </source>
</evidence>
<dbReference type="GO" id="GO:0005886">
    <property type="term" value="C:plasma membrane"/>
    <property type="evidence" value="ECO:0007669"/>
    <property type="project" value="TreeGrafter"/>
</dbReference>
<evidence type="ECO:0000256" key="3">
    <source>
        <dbReference type="ARBA" id="ARBA00011881"/>
    </source>
</evidence>
<comment type="subunit">
    <text evidence="3">Homotetramer.</text>
</comment>
<keyword evidence="5 10" id="KW-0812">Transmembrane</keyword>
<dbReference type="PRINTS" id="PR00783">
    <property type="entry name" value="MINTRINSICP"/>
</dbReference>
<name>A0A482CYH2_9CUCU</name>
<reference evidence="12" key="1">
    <citation type="submission" date="2018-07" db="EMBL/GenBank/DDBJ databases">
        <title>Identification, expression patterns, and silencing of aquaporins in overwintering Chinese white pine Dendroctonus armandi (Coleoptera: Curculionidae: Scolytinae) larvae.</title>
        <authorList>
            <person name="Fu D."/>
        </authorList>
    </citation>
    <scope>NUCLEOTIDE SEQUENCE</scope>
</reference>
<feature type="transmembrane region" description="Helical" evidence="11">
    <location>
        <begin position="179"/>
        <end position="201"/>
    </location>
</feature>
<keyword evidence="4 10" id="KW-0813">Transport</keyword>
<evidence type="ECO:0000256" key="2">
    <source>
        <dbReference type="ARBA" id="ARBA00006175"/>
    </source>
</evidence>
<feature type="transmembrane region" description="Helical" evidence="11">
    <location>
        <begin position="146"/>
        <end position="167"/>
    </location>
</feature>
<dbReference type="FunFam" id="1.20.1080.10:FF:000009">
    <property type="entry name" value="aquaporin-4 isoform X1"/>
    <property type="match status" value="1"/>
</dbReference>
<keyword evidence="6" id="KW-0677">Repeat</keyword>